<reference evidence="5" key="1">
    <citation type="submission" date="2018-12" db="EMBL/GenBank/DDBJ databases">
        <title>Tengunoibacter tsumagoiensis gen. nov., sp. nov., Dictyobacter kobayashii sp. nov., D. alpinus sp. nov., and D. joshuensis sp. nov. and description of Dictyobacteraceae fam. nov. within the order Ktedonobacterales isolated from Tengu-no-mugimeshi.</title>
        <authorList>
            <person name="Wang C.M."/>
            <person name="Zheng Y."/>
            <person name="Sakai Y."/>
            <person name="Toyoda A."/>
            <person name="Minakuchi Y."/>
            <person name="Abe K."/>
            <person name="Yokota A."/>
            <person name="Yabe S."/>
        </authorList>
    </citation>
    <scope>NUCLEOTIDE SEQUENCE [LARGE SCALE GENOMIC DNA]</scope>
    <source>
        <strain evidence="5">Uno3</strain>
    </source>
</reference>
<evidence type="ECO:0000256" key="2">
    <source>
        <dbReference type="RuleBase" id="RU003616"/>
    </source>
</evidence>
<dbReference type="OrthoDB" id="9811615at2"/>
<proteinExistence type="inferred from homology"/>
<dbReference type="RefSeq" id="WP_126579718.1">
    <property type="nucleotide sequence ID" value="NZ_BIFR01000001.1"/>
</dbReference>
<evidence type="ECO:0000313" key="4">
    <source>
        <dbReference type="EMBL" id="GCE12055.1"/>
    </source>
</evidence>
<dbReference type="AlphaFoldDB" id="A0A401ZYY5"/>
<dbReference type="Pfam" id="PF00011">
    <property type="entry name" value="HSP20"/>
    <property type="match status" value="1"/>
</dbReference>
<dbReference type="InterPro" id="IPR031107">
    <property type="entry name" value="Small_HSP"/>
</dbReference>
<dbReference type="PROSITE" id="PS01031">
    <property type="entry name" value="SHSP"/>
    <property type="match status" value="1"/>
</dbReference>
<sequence length="135" mass="15053">MVTLTRYNPQVISLRNAMAENIIAPRGRGLGVNLYETAEGFTLQLPLPGVKAENVEITVQQEVVSLKWETQVQAPEKAYTHWNGFQSGKYQRSFTLPTPINSERVEASITDGILTVHLPKAEHAKARTIKITTTH</sequence>
<gene>
    <name evidence="4" type="ORF">KTT_19140</name>
</gene>
<feature type="domain" description="SHSP" evidence="3">
    <location>
        <begin position="23"/>
        <end position="134"/>
    </location>
</feature>
<accession>A0A401ZYY5</accession>
<dbReference type="Gene3D" id="2.60.40.790">
    <property type="match status" value="1"/>
</dbReference>
<organism evidence="4 5">
    <name type="scientific">Tengunoibacter tsumagoiensis</name>
    <dbReference type="NCBI Taxonomy" id="2014871"/>
    <lineage>
        <taxon>Bacteria</taxon>
        <taxon>Bacillati</taxon>
        <taxon>Chloroflexota</taxon>
        <taxon>Ktedonobacteria</taxon>
        <taxon>Ktedonobacterales</taxon>
        <taxon>Dictyobacteraceae</taxon>
        <taxon>Tengunoibacter</taxon>
    </lineage>
</organism>
<dbReference type="Proteomes" id="UP000287352">
    <property type="component" value="Unassembled WGS sequence"/>
</dbReference>
<evidence type="ECO:0000313" key="5">
    <source>
        <dbReference type="Proteomes" id="UP000287352"/>
    </source>
</evidence>
<dbReference type="EMBL" id="BIFR01000001">
    <property type="protein sequence ID" value="GCE12055.1"/>
    <property type="molecule type" value="Genomic_DNA"/>
</dbReference>
<comment type="caution">
    <text evidence="4">The sequence shown here is derived from an EMBL/GenBank/DDBJ whole genome shotgun (WGS) entry which is preliminary data.</text>
</comment>
<protein>
    <recommendedName>
        <fullName evidence="3">SHSP domain-containing protein</fullName>
    </recommendedName>
</protein>
<dbReference type="PANTHER" id="PTHR11527">
    <property type="entry name" value="HEAT-SHOCK PROTEIN 20 FAMILY MEMBER"/>
    <property type="match status" value="1"/>
</dbReference>
<dbReference type="InterPro" id="IPR002068">
    <property type="entry name" value="A-crystallin/Hsp20_dom"/>
</dbReference>
<evidence type="ECO:0000259" key="3">
    <source>
        <dbReference type="PROSITE" id="PS01031"/>
    </source>
</evidence>
<evidence type="ECO:0000256" key="1">
    <source>
        <dbReference type="PROSITE-ProRule" id="PRU00285"/>
    </source>
</evidence>
<dbReference type="InterPro" id="IPR008978">
    <property type="entry name" value="HSP20-like_chaperone"/>
</dbReference>
<name>A0A401ZYY5_9CHLR</name>
<comment type="similarity">
    <text evidence="1 2">Belongs to the small heat shock protein (HSP20) family.</text>
</comment>
<keyword evidence="5" id="KW-1185">Reference proteome</keyword>
<dbReference type="SUPFAM" id="SSF49764">
    <property type="entry name" value="HSP20-like chaperones"/>
    <property type="match status" value="1"/>
</dbReference>
<dbReference type="CDD" id="cd06464">
    <property type="entry name" value="ACD_sHsps-like"/>
    <property type="match status" value="1"/>
</dbReference>